<protein>
    <submittedName>
        <fullName evidence="2">CHAT domain-containing protein</fullName>
    </submittedName>
</protein>
<reference evidence="2" key="1">
    <citation type="submission" date="2019-10" db="EMBL/GenBank/DDBJ databases">
        <authorList>
            <consortium name="DOE Joint Genome Institute"/>
            <person name="Kuo A."/>
            <person name="Miyauchi S."/>
            <person name="Kiss E."/>
            <person name="Drula E."/>
            <person name="Kohler A."/>
            <person name="Sanchez-Garcia M."/>
            <person name="Andreopoulos B."/>
            <person name="Barry K.W."/>
            <person name="Bonito G."/>
            <person name="Buee M."/>
            <person name="Carver A."/>
            <person name="Chen C."/>
            <person name="Cichocki N."/>
            <person name="Clum A."/>
            <person name="Culley D."/>
            <person name="Crous P.W."/>
            <person name="Fauchery L."/>
            <person name="Girlanda M."/>
            <person name="Hayes R."/>
            <person name="Keri Z."/>
            <person name="LaButti K."/>
            <person name="Lipzen A."/>
            <person name="Lombard V."/>
            <person name="Magnuson J."/>
            <person name="Maillard F."/>
            <person name="Morin E."/>
            <person name="Murat C."/>
            <person name="Nolan M."/>
            <person name="Ohm R."/>
            <person name="Pangilinan J."/>
            <person name="Pereira M."/>
            <person name="Perotto S."/>
            <person name="Peter M."/>
            <person name="Riley R."/>
            <person name="Sitrit Y."/>
            <person name="Stielow B."/>
            <person name="Szollosi G."/>
            <person name="Zifcakova L."/>
            <person name="Stursova M."/>
            <person name="Spatafora J.W."/>
            <person name="Tedersoo L."/>
            <person name="Vaario L.-M."/>
            <person name="Yamada A."/>
            <person name="Yan M."/>
            <person name="Wang P."/>
            <person name="Xu J."/>
            <person name="Bruns T."/>
            <person name="Baldrian P."/>
            <person name="Vilgalys R."/>
            <person name="Henrissat B."/>
            <person name="Grigoriev I.V."/>
            <person name="Hibbett D."/>
            <person name="Nagy L.G."/>
            <person name="Martin F.M."/>
        </authorList>
    </citation>
    <scope>NUCLEOTIDE SEQUENCE</scope>
    <source>
        <strain evidence="2">BED1</strain>
    </source>
</reference>
<gene>
    <name evidence="2" type="ORF">L210DRAFT_3560501</name>
</gene>
<accession>A0AAD4GA35</accession>
<comment type="caution">
    <text evidence="2">The sequence shown here is derived from an EMBL/GenBank/DDBJ whole genome shotgun (WGS) entry which is preliminary data.</text>
</comment>
<dbReference type="SUPFAM" id="SSF81901">
    <property type="entry name" value="HCP-like"/>
    <property type="match status" value="1"/>
</dbReference>
<dbReference type="AlphaFoldDB" id="A0AAD4GA35"/>
<keyword evidence="3" id="KW-1185">Reference proteome</keyword>
<reference evidence="2" key="2">
    <citation type="journal article" date="2020" name="Nat. Commun.">
        <title>Large-scale genome sequencing of mycorrhizal fungi provides insights into the early evolution of symbiotic traits.</title>
        <authorList>
            <person name="Miyauchi S."/>
            <person name="Kiss E."/>
            <person name="Kuo A."/>
            <person name="Drula E."/>
            <person name="Kohler A."/>
            <person name="Sanchez-Garcia M."/>
            <person name="Morin E."/>
            <person name="Andreopoulos B."/>
            <person name="Barry K.W."/>
            <person name="Bonito G."/>
            <person name="Buee M."/>
            <person name="Carver A."/>
            <person name="Chen C."/>
            <person name="Cichocki N."/>
            <person name="Clum A."/>
            <person name="Culley D."/>
            <person name="Crous P.W."/>
            <person name="Fauchery L."/>
            <person name="Girlanda M."/>
            <person name="Hayes R.D."/>
            <person name="Keri Z."/>
            <person name="LaButti K."/>
            <person name="Lipzen A."/>
            <person name="Lombard V."/>
            <person name="Magnuson J."/>
            <person name="Maillard F."/>
            <person name="Murat C."/>
            <person name="Nolan M."/>
            <person name="Ohm R.A."/>
            <person name="Pangilinan J."/>
            <person name="Pereira M.F."/>
            <person name="Perotto S."/>
            <person name="Peter M."/>
            <person name="Pfister S."/>
            <person name="Riley R."/>
            <person name="Sitrit Y."/>
            <person name="Stielow J.B."/>
            <person name="Szollosi G."/>
            <person name="Zifcakova L."/>
            <person name="Stursova M."/>
            <person name="Spatafora J.W."/>
            <person name="Tedersoo L."/>
            <person name="Vaario L.M."/>
            <person name="Yamada A."/>
            <person name="Yan M."/>
            <person name="Wang P."/>
            <person name="Xu J."/>
            <person name="Bruns T."/>
            <person name="Baldrian P."/>
            <person name="Vilgalys R."/>
            <person name="Dunand C."/>
            <person name="Henrissat B."/>
            <person name="Grigoriev I.V."/>
            <person name="Hibbett D."/>
            <person name="Nagy L.G."/>
            <person name="Martin F.M."/>
        </authorList>
    </citation>
    <scope>NUCLEOTIDE SEQUENCE</scope>
    <source>
        <strain evidence="2">BED1</strain>
    </source>
</reference>
<sequence length="804" mass="89501">MADLDEAIVLGREALELCPQGHPHRSTYLNNLAVHLSTRYDQLGAMADLEEAIVLGREALELCPQGHPHRSTYLATLAVHLATRYDQLGAMADLEEAIVLGREALELCPEGHPHRSISLNNLAVHLSTRYDQLGAMADLEEAIVLDREALELCPQAHPDRSTYLATLAVHLATRYDQLGAMADLEEAIVLGREALELCPEGHRHRSTSLNNLGVRLSTRYDQLEAMANLDEAIVLGRDAVDLRLPSHIDWSSSLKHLASALYTRFMQLRQPDDKKSLFSLYAQLVNAPQLVSSMDLSATRAWIRVAEEFQHPSTLFAYETSLRLLIHHLAALPPLPQHLIILKNRSASLAVDAFSACLRRGARERAVELLEQGRSVFWSQLSRLRFPLDDVMASGPAGTLLADEFMHVASLIHSVLDSPGADQHGRLCHLNLQLQRIIINIRELPGLSRFLLPSLFSELQHAASGGPVIIVNASQYSCDALIILLDRDPVHIPLQIALERVRDLSKEVNNLTVRATRADVTRELAAFLRKLWDLMVLPIVDFLLTTHPPRSRIWWCLTGEFSVLPLHAAGPFREGQQNLPDLYISSYTTTLTALIRARRHNPSNSTTQVKRFVAIGQANAGGETELLSVGAELDVIRQRVDSLAAFTRVDGKESSISRVVEELGKNEWVHLACHGLPNRTRPFESAFALHDGHFTIEQIMRCEPENPQFAYLSACHTTVGDEESPDEVIHLASAMQFAGFRSVIGTMWVVDDAETNKITSTFYKHMVDESGCLDHTRAAFALNKTMKSVHIPLDQRILYIHLGA</sequence>
<dbReference type="Pfam" id="PF12770">
    <property type="entry name" value="CHAT"/>
    <property type="match status" value="1"/>
</dbReference>
<proteinExistence type="predicted"/>
<dbReference type="Gene3D" id="1.25.40.10">
    <property type="entry name" value="Tetratricopeptide repeat domain"/>
    <property type="match status" value="2"/>
</dbReference>
<evidence type="ECO:0000313" key="2">
    <source>
        <dbReference type="EMBL" id="KAF8431478.1"/>
    </source>
</evidence>
<dbReference type="Proteomes" id="UP001194468">
    <property type="component" value="Unassembled WGS sequence"/>
</dbReference>
<dbReference type="EMBL" id="WHUW01000050">
    <property type="protein sequence ID" value="KAF8431478.1"/>
    <property type="molecule type" value="Genomic_DNA"/>
</dbReference>
<dbReference type="PANTHER" id="PTHR19959:SF119">
    <property type="entry name" value="FUNGAL LIPASE-LIKE DOMAIN-CONTAINING PROTEIN"/>
    <property type="match status" value="1"/>
</dbReference>
<dbReference type="PANTHER" id="PTHR19959">
    <property type="entry name" value="KINESIN LIGHT CHAIN"/>
    <property type="match status" value="1"/>
</dbReference>
<evidence type="ECO:0000259" key="1">
    <source>
        <dbReference type="Pfam" id="PF12770"/>
    </source>
</evidence>
<dbReference type="InterPro" id="IPR011990">
    <property type="entry name" value="TPR-like_helical_dom_sf"/>
</dbReference>
<organism evidence="2 3">
    <name type="scientific">Boletus edulis BED1</name>
    <dbReference type="NCBI Taxonomy" id="1328754"/>
    <lineage>
        <taxon>Eukaryota</taxon>
        <taxon>Fungi</taxon>
        <taxon>Dikarya</taxon>
        <taxon>Basidiomycota</taxon>
        <taxon>Agaricomycotina</taxon>
        <taxon>Agaricomycetes</taxon>
        <taxon>Agaricomycetidae</taxon>
        <taxon>Boletales</taxon>
        <taxon>Boletineae</taxon>
        <taxon>Boletaceae</taxon>
        <taxon>Boletoideae</taxon>
        <taxon>Boletus</taxon>
    </lineage>
</organism>
<evidence type="ECO:0000313" key="3">
    <source>
        <dbReference type="Proteomes" id="UP001194468"/>
    </source>
</evidence>
<dbReference type="Pfam" id="PF13374">
    <property type="entry name" value="TPR_10"/>
    <property type="match status" value="2"/>
</dbReference>
<name>A0AAD4GA35_BOLED</name>
<dbReference type="InterPro" id="IPR024983">
    <property type="entry name" value="CHAT_dom"/>
</dbReference>
<feature type="domain" description="CHAT" evidence="1">
    <location>
        <begin position="527"/>
        <end position="786"/>
    </location>
</feature>